<comment type="caution">
    <text evidence="2">The sequence shown here is derived from an EMBL/GenBank/DDBJ whole genome shotgun (WGS) entry which is preliminary data.</text>
</comment>
<keyword evidence="3" id="KW-1185">Reference proteome</keyword>
<name>A0A919MK89_9ACTN</name>
<sequence length="99" mass="10091">MESAEPTFAGPVKAGRIDATVQQFAGTLSSALVPVVQASREISAGLRAVRPDELTVEFGVKLTARAGAILASGDGTCHLKVVLSWSRGAVGGLSAEPTQ</sequence>
<evidence type="ECO:0000313" key="3">
    <source>
        <dbReference type="Proteomes" id="UP000598174"/>
    </source>
</evidence>
<dbReference type="EMBL" id="BOMM01000067">
    <property type="protein sequence ID" value="GIE15510.1"/>
    <property type="molecule type" value="Genomic_DNA"/>
</dbReference>
<dbReference type="Proteomes" id="UP000598174">
    <property type="component" value="Unassembled WGS sequence"/>
</dbReference>
<reference evidence="2" key="1">
    <citation type="submission" date="2021-01" db="EMBL/GenBank/DDBJ databases">
        <title>Whole genome shotgun sequence of Actinoplanes ferrugineus NBRC 15555.</title>
        <authorList>
            <person name="Komaki H."/>
            <person name="Tamura T."/>
        </authorList>
    </citation>
    <scope>NUCLEOTIDE SEQUENCE</scope>
    <source>
        <strain evidence="2">NBRC 15555</strain>
    </source>
</reference>
<proteinExistence type="predicted"/>
<evidence type="ECO:0000259" key="1">
    <source>
        <dbReference type="Pfam" id="PF19493"/>
    </source>
</evidence>
<dbReference type="InterPro" id="IPR045794">
    <property type="entry name" value="Trypco1"/>
</dbReference>
<dbReference type="Pfam" id="PF19493">
    <property type="entry name" value="Trypco1"/>
    <property type="match status" value="1"/>
</dbReference>
<dbReference type="NCBIfam" id="NF041216">
    <property type="entry name" value="CU044_2847_fam"/>
    <property type="match status" value="1"/>
</dbReference>
<feature type="domain" description="Trypsin-co-occurring" evidence="1">
    <location>
        <begin position="7"/>
        <end position="87"/>
    </location>
</feature>
<protein>
    <recommendedName>
        <fullName evidence="1">Trypsin-co-occurring domain-containing protein</fullName>
    </recommendedName>
</protein>
<gene>
    <name evidence="2" type="ORF">Afe05nite_73500</name>
</gene>
<organism evidence="2 3">
    <name type="scientific">Paractinoplanes ferrugineus</name>
    <dbReference type="NCBI Taxonomy" id="113564"/>
    <lineage>
        <taxon>Bacteria</taxon>
        <taxon>Bacillati</taxon>
        <taxon>Actinomycetota</taxon>
        <taxon>Actinomycetes</taxon>
        <taxon>Micromonosporales</taxon>
        <taxon>Micromonosporaceae</taxon>
        <taxon>Paractinoplanes</taxon>
    </lineage>
</organism>
<evidence type="ECO:0000313" key="2">
    <source>
        <dbReference type="EMBL" id="GIE15510.1"/>
    </source>
</evidence>
<dbReference type="AlphaFoldDB" id="A0A919MK89"/>
<accession>A0A919MK89</accession>